<organism evidence="1 2">
    <name type="scientific">Streptomyces solicavernae</name>
    <dbReference type="NCBI Taxonomy" id="3043614"/>
    <lineage>
        <taxon>Bacteria</taxon>
        <taxon>Bacillati</taxon>
        <taxon>Actinomycetota</taxon>
        <taxon>Actinomycetes</taxon>
        <taxon>Kitasatosporales</taxon>
        <taxon>Streptomycetaceae</taxon>
        <taxon>Streptomyces</taxon>
    </lineage>
</organism>
<reference evidence="1 2" key="1">
    <citation type="submission" date="2023-05" db="EMBL/GenBank/DDBJ databases">
        <title>Draft genome sequence of Streptomyces sp. B-S-A8 isolated from a cave soil in Thailand.</title>
        <authorList>
            <person name="Chamroensaksri N."/>
            <person name="Muangham S."/>
        </authorList>
    </citation>
    <scope>NUCLEOTIDE SEQUENCE [LARGE SCALE GENOMIC DNA]</scope>
    <source>
        <strain evidence="1 2">B-S-A8</strain>
    </source>
</reference>
<dbReference type="EMBL" id="JASCIR010000058">
    <property type="protein sequence ID" value="MDI3390632.1"/>
    <property type="molecule type" value="Genomic_DNA"/>
</dbReference>
<proteinExistence type="predicted"/>
<gene>
    <name evidence="1" type="ORF">QIS99_31215</name>
</gene>
<dbReference type="RefSeq" id="WP_282517116.1">
    <property type="nucleotide sequence ID" value="NZ_JASCIR010000058.1"/>
</dbReference>
<evidence type="ECO:0000313" key="2">
    <source>
        <dbReference type="Proteomes" id="UP001224661"/>
    </source>
</evidence>
<evidence type="ECO:0000313" key="1">
    <source>
        <dbReference type="EMBL" id="MDI3390632.1"/>
    </source>
</evidence>
<name>A0ABT6S1R6_9ACTN</name>
<keyword evidence="2" id="KW-1185">Reference proteome</keyword>
<dbReference type="Proteomes" id="UP001224661">
    <property type="component" value="Unassembled WGS sequence"/>
</dbReference>
<protein>
    <submittedName>
        <fullName evidence="1">Uncharacterized protein</fullName>
    </submittedName>
</protein>
<accession>A0ABT6S1R6</accession>
<comment type="caution">
    <text evidence="1">The sequence shown here is derived from an EMBL/GenBank/DDBJ whole genome shotgun (WGS) entry which is preliminary data.</text>
</comment>
<sequence>MARILLSTDHVHRPRRRWFPPTADEEKEHGAVVGLVAQLYDAVLDKCAQCQQELLAHVAGDPSTAGVLVGWACLITSENYGELPWILLEGAERADAPFQPSAAFCSIAAEYDHCGLGPAGLYAFCGALSDDERLQAAETALEIVVGLDDFGLDFMFR</sequence>